<evidence type="ECO:0000313" key="4">
    <source>
        <dbReference type="Proteomes" id="UP000019373"/>
    </source>
</evidence>
<dbReference type="RefSeq" id="XP_007799751.1">
    <property type="nucleotide sequence ID" value="XM_007801560.1"/>
</dbReference>
<feature type="compositionally biased region" description="Polar residues" evidence="1">
    <location>
        <begin position="199"/>
        <end position="217"/>
    </location>
</feature>
<feature type="region of interest" description="Disordered" evidence="1">
    <location>
        <begin position="195"/>
        <end position="230"/>
    </location>
</feature>
<protein>
    <recommendedName>
        <fullName evidence="2">C2H2-type domain-containing protein</fullName>
    </recommendedName>
</protein>
<dbReference type="HOGENOM" id="CLU_490918_0_0_1"/>
<evidence type="ECO:0000313" key="3">
    <source>
        <dbReference type="EMBL" id="ERF74650.1"/>
    </source>
</evidence>
<dbReference type="EMBL" id="KE720872">
    <property type="protein sequence ID" value="ERF74650.1"/>
    <property type="molecule type" value="Genomic_DNA"/>
</dbReference>
<sequence>MTAIPIAERGYDGTSEYDLISNSSMGSDSDCDTEEGHHGRPKISKIAWLVQQKFEQIQSLFYLSSLLRRPTFTGRYLRSVKSKARAELLRDESPLIFRLGRYDSEHVFEKVRQWHGLSKSAINVSHEDEKPASLDCIQARRAVNSELGEDVTVLCHRLAKANNRRREQLQYWAEHSDVLMKEGSSVSMAETPVLEVKQGSESQSQVSTIKRSNQTELKQSKDTRSSFSKQSFSTAARSAVYETKTQSGRTRTVYAQSAAANGRSNRVPDMPVPANDTSSFHCPYCGMDLKSHDMEDRQAWKRHVFRDLRPYICTYPTCQTPEKLYVTRHDWLYHEMQMHRRQFLCGNCHVKYPTQEMMVAHLRAHHEGSFSESQLPTILDMCDRPIDDNEQSTCLLCGQKMYLLQLWEHLAMHMEDIALFVLPSKVAEETGDVDGGSISNQAPRLEFGNGSHGDGASSLDSLHFSNAGSEYAHKQTSADFENLQSTARPEADSKIAFWEVFNSDLEYHSSTLTPLVGEGNNKLEEHFPYTIAGRHSVESVSFQFKIDTIVSNVAD</sequence>
<dbReference type="OrthoDB" id="2546325at2759"/>
<dbReference type="GeneID" id="19235841"/>
<evidence type="ECO:0000259" key="2">
    <source>
        <dbReference type="PROSITE" id="PS00028"/>
    </source>
</evidence>
<reference evidence="4" key="1">
    <citation type="journal article" date="2014" name="BMC Genomics">
        <title>Genome characteristics reveal the impact of lichenization on lichen-forming fungus Endocarpon pusillum Hedwig (Verrucariales, Ascomycota).</title>
        <authorList>
            <person name="Wang Y.-Y."/>
            <person name="Liu B."/>
            <person name="Zhang X.-Y."/>
            <person name="Zhou Q.-M."/>
            <person name="Zhang T."/>
            <person name="Li H."/>
            <person name="Yu Y.-F."/>
            <person name="Zhang X.-L."/>
            <person name="Hao X.-Y."/>
            <person name="Wang M."/>
            <person name="Wang L."/>
            <person name="Wei J.-C."/>
        </authorList>
    </citation>
    <scope>NUCLEOTIDE SEQUENCE [LARGE SCALE GENOMIC DNA]</scope>
    <source>
        <strain evidence="4">Z07020 / HMAS-L-300199</strain>
    </source>
</reference>
<name>U1HVF0_ENDPU</name>
<dbReference type="PANTHER" id="PTHR35391:SF7">
    <property type="entry name" value="C2H2-TYPE DOMAIN-CONTAINING PROTEIN"/>
    <property type="match status" value="1"/>
</dbReference>
<dbReference type="eggNOG" id="ENOG502RUFY">
    <property type="taxonomic scope" value="Eukaryota"/>
</dbReference>
<dbReference type="SMART" id="SM00355">
    <property type="entry name" value="ZnF_C2H2"/>
    <property type="match status" value="3"/>
</dbReference>
<dbReference type="Pfam" id="PF26082">
    <property type="entry name" value="zf-C2H2_AcuF"/>
    <property type="match status" value="1"/>
</dbReference>
<dbReference type="AlphaFoldDB" id="U1HVF0"/>
<evidence type="ECO:0000256" key="1">
    <source>
        <dbReference type="SAM" id="MobiDB-lite"/>
    </source>
</evidence>
<dbReference type="Proteomes" id="UP000019373">
    <property type="component" value="Unassembled WGS sequence"/>
</dbReference>
<dbReference type="InterPro" id="IPR058925">
    <property type="entry name" value="zf-C2H2_AcuF"/>
</dbReference>
<dbReference type="InterPro" id="IPR013087">
    <property type="entry name" value="Znf_C2H2_type"/>
</dbReference>
<dbReference type="PROSITE" id="PS00028">
    <property type="entry name" value="ZINC_FINGER_C2H2_1"/>
    <property type="match status" value="1"/>
</dbReference>
<proteinExistence type="predicted"/>
<accession>U1HVF0</accession>
<dbReference type="PANTHER" id="PTHR35391">
    <property type="entry name" value="C2H2-TYPE DOMAIN-CONTAINING PROTEIN-RELATED"/>
    <property type="match status" value="1"/>
</dbReference>
<keyword evidence="4" id="KW-1185">Reference proteome</keyword>
<feature type="domain" description="C2H2-type" evidence="2">
    <location>
        <begin position="345"/>
        <end position="366"/>
    </location>
</feature>
<organism evidence="3 4">
    <name type="scientific">Endocarpon pusillum (strain Z07020 / HMAS-L-300199)</name>
    <name type="common">Lichen-forming fungus</name>
    <dbReference type="NCBI Taxonomy" id="1263415"/>
    <lineage>
        <taxon>Eukaryota</taxon>
        <taxon>Fungi</taxon>
        <taxon>Dikarya</taxon>
        <taxon>Ascomycota</taxon>
        <taxon>Pezizomycotina</taxon>
        <taxon>Eurotiomycetes</taxon>
        <taxon>Chaetothyriomycetidae</taxon>
        <taxon>Verrucariales</taxon>
        <taxon>Verrucariaceae</taxon>
        <taxon>Endocarpon</taxon>
    </lineage>
</organism>
<gene>
    <name evidence="3" type="ORF">EPUS_00780</name>
</gene>